<evidence type="ECO:0000256" key="11">
    <source>
        <dbReference type="HAMAP-Rule" id="MF_01209"/>
    </source>
</evidence>
<evidence type="ECO:0000256" key="5">
    <source>
        <dbReference type="ARBA" id="ARBA00022741"/>
    </source>
</evidence>
<dbReference type="Proteomes" id="UP000294309">
    <property type="component" value="Chromosome"/>
</dbReference>
<keyword evidence="11" id="KW-0055">Arginine biosynthesis</keyword>
<evidence type="ECO:0000256" key="4">
    <source>
        <dbReference type="ARBA" id="ARBA00022598"/>
    </source>
</evidence>
<feature type="binding site" evidence="11">
    <location>
        <position position="250"/>
    </location>
    <ligand>
        <name>L-glutamine</name>
        <dbReference type="ChEBI" id="CHEBI:58359"/>
    </ligand>
</feature>
<feature type="domain" description="Carbamoyl-phosphate synthase small subunit N-terminal" evidence="12">
    <location>
        <begin position="1"/>
        <end position="131"/>
    </location>
</feature>
<dbReference type="GO" id="GO:0006541">
    <property type="term" value="P:glutamine metabolic process"/>
    <property type="evidence" value="ECO:0007669"/>
    <property type="project" value="InterPro"/>
</dbReference>
<comment type="subunit">
    <text evidence="11">Composed of two chains; the small (or glutamine) chain promotes the hydrolysis of glutamine to ammonia, which is used by the large (or ammonia) chain to synthesize carbamoyl phosphate. Tetramer of heterodimers (alpha,beta)4.</text>
</comment>
<dbReference type="CDD" id="cd01744">
    <property type="entry name" value="GATase1_CPSase"/>
    <property type="match status" value="1"/>
</dbReference>
<dbReference type="EC" id="6.3.5.5" evidence="11"/>
<evidence type="ECO:0000256" key="6">
    <source>
        <dbReference type="ARBA" id="ARBA00022840"/>
    </source>
</evidence>
<dbReference type="FunFam" id="3.50.30.20:FF:000001">
    <property type="entry name" value="Carbamoyl-phosphate synthase small chain"/>
    <property type="match status" value="1"/>
</dbReference>
<dbReference type="Gene3D" id="3.50.30.20">
    <property type="entry name" value="Carbamoyl-phosphate synthase small subunit, N-terminal domain"/>
    <property type="match status" value="1"/>
</dbReference>
<dbReference type="InterPro" id="IPR006274">
    <property type="entry name" value="CarbamoylP_synth_ssu"/>
</dbReference>
<dbReference type="OrthoDB" id="9804328at2"/>
<keyword evidence="8 11" id="KW-0665">Pyrimidine biosynthesis</keyword>
<gene>
    <name evidence="11 13" type="primary">carA</name>
    <name evidence="13" type="ORF">SGLAD_v1c05870</name>
</gene>
<comment type="catalytic activity">
    <reaction evidence="10 11">
        <text>L-glutamine + H2O = L-glutamate + NH4(+)</text>
        <dbReference type="Rhea" id="RHEA:15889"/>
        <dbReference type="ChEBI" id="CHEBI:15377"/>
        <dbReference type="ChEBI" id="CHEBI:28938"/>
        <dbReference type="ChEBI" id="CHEBI:29985"/>
        <dbReference type="ChEBI" id="CHEBI:58359"/>
    </reaction>
</comment>
<dbReference type="PANTHER" id="PTHR43418:SF7">
    <property type="entry name" value="CARBAMOYL-PHOSPHATE SYNTHASE SMALL CHAIN"/>
    <property type="match status" value="1"/>
</dbReference>
<keyword evidence="11" id="KW-0028">Amino-acid biosynthesis</keyword>
<comment type="function">
    <text evidence="11">Small subunit of the glutamine-dependent carbamoyl phosphate synthetase (CPSase). CPSase catalyzes the formation of carbamoyl phosphate from the ammonia moiety of glutamine, carbonate, and phosphate donated by ATP, constituting the first step of 2 biosynthetic pathways, one leading to arginine and/or urea and the other to pyrimidine nucleotides. The small subunit (glutamine amidotransferase) binds and cleaves glutamine to supply the large subunit with the substrate ammonia.</text>
</comment>
<comment type="catalytic activity">
    <reaction evidence="9 11">
        <text>hydrogencarbonate + L-glutamine + 2 ATP + H2O = carbamoyl phosphate + L-glutamate + 2 ADP + phosphate + 2 H(+)</text>
        <dbReference type="Rhea" id="RHEA:18633"/>
        <dbReference type="ChEBI" id="CHEBI:15377"/>
        <dbReference type="ChEBI" id="CHEBI:15378"/>
        <dbReference type="ChEBI" id="CHEBI:17544"/>
        <dbReference type="ChEBI" id="CHEBI:29985"/>
        <dbReference type="ChEBI" id="CHEBI:30616"/>
        <dbReference type="ChEBI" id="CHEBI:43474"/>
        <dbReference type="ChEBI" id="CHEBI:58228"/>
        <dbReference type="ChEBI" id="CHEBI:58359"/>
        <dbReference type="ChEBI" id="CHEBI:456216"/>
        <dbReference type="EC" id="6.3.5.5"/>
    </reaction>
</comment>
<dbReference type="UniPathway" id="UPA00070">
    <property type="reaction ID" value="UER00115"/>
</dbReference>
<keyword evidence="6 11" id="KW-0067">ATP-binding</keyword>
<dbReference type="SUPFAM" id="SSF52317">
    <property type="entry name" value="Class I glutamine amidotransferase-like"/>
    <property type="match status" value="1"/>
</dbReference>
<evidence type="ECO:0000256" key="9">
    <source>
        <dbReference type="ARBA" id="ARBA00048816"/>
    </source>
</evidence>
<comment type="pathway">
    <text evidence="1 11">Pyrimidine metabolism; UMP biosynthesis via de novo pathway; (S)-dihydroorotate from bicarbonate: step 1/3.</text>
</comment>
<dbReference type="PRINTS" id="PR00099">
    <property type="entry name" value="CPSGATASE"/>
</dbReference>
<dbReference type="GO" id="GO:0006526">
    <property type="term" value="P:L-arginine biosynthetic process"/>
    <property type="evidence" value="ECO:0007669"/>
    <property type="project" value="UniProtKB-UniRule"/>
</dbReference>
<dbReference type="GO" id="GO:0004359">
    <property type="term" value="F:glutaminase activity"/>
    <property type="evidence" value="ECO:0007669"/>
    <property type="project" value="RHEA"/>
</dbReference>
<comment type="similarity">
    <text evidence="3 11">Belongs to the CarA family.</text>
</comment>
<dbReference type="NCBIfam" id="NF009475">
    <property type="entry name" value="PRK12838.1"/>
    <property type="match status" value="1"/>
</dbReference>
<feature type="region of interest" description="CPSase" evidence="11">
    <location>
        <begin position="1"/>
        <end position="172"/>
    </location>
</feature>
<dbReference type="InterPro" id="IPR035686">
    <property type="entry name" value="CPSase_GATase1"/>
</dbReference>
<dbReference type="NCBIfam" id="TIGR01368">
    <property type="entry name" value="CPSaseIIsmall"/>
    <property type="match status" value="1"/>
</dbReference>
<keyword evidence="14" id="KW-1185">Reference proteome</keyword>
<dbReference type="EMBL" id="CP038013">
    <property type="protein sequence ID" value="QBQ07786.1"/>
    <property type="molecule type" value="Genomic_DNA"/>
</dbReference>
<dbReference type="SMART" id="SM01097">
    <property type="entry name" value="CPSase_sm_chain"/>
    <property type="match status" value="1"/>
</dbReference>
<evidence type="ECO:0000259" key="12">
    <source>
        <dbReference type="SMART" id="SM01097"/>
    </source>
</evidence>
<feature type="binding site" evidence="11">
    <location>
        <position position="290"/>
    </location>
    <ligand>
        <name>L-glutamine</name>
        <dbReference type="ChEBI" id="CHEBI:58359"/>
    </ligand>
</feature>
<feature type="binding site" evidence="11">
    <location>
        <position position="221"/>
    </location>
    <ligand>
        <name>L-glutamine</name>
        <dbReference type="ChEBI" id="CHEBI:58359"/>
    </ligand>
</feature>
<feature type="active site" description="Nucleophile" evidence="11">
    <location>
        <position position="246"/>
    </location>
</feature>
<evidence type="ECO:0000256" key="3">
    <source>
        <dbReference type="ARBA" id="ARBA00007800"/>
    </source>
</evidence>
<dbReference type="InterPro" id="IPR029062">
    <property type="entry name" value="Class_I_gatase-like"/>
</dbReference>
<keyword evidence="5 11" id="KW-0547">Nucleotide-binding</keyword>
<proteinExistence type="inferred from homology"/>
<organism evidence="13 14">
    <name type="scientific">Spiroplasma gladiatoris</name>
    <dbReference type="NCBI Taxonomy" id="2143"/>
    <lineage>
        <taxon>Bacteria</taxon>
        <taxon>Bacillati</taxon>
        <taxon>Mycoplasmatota</taxon>
        <taxon>Mollicutes</taxon>
        <taxon>Entomoplasmatales</taxon>
        <taxon>Spiroplasmataceae</taxon>
        <taxon>Spiroplasma</taxon>
    </lineage>
</organism>
<evidence type="ECO:0000256" key="7">
    <source>
        <dbReference type="ARBA" id="ARBA00022962"/>
    </source>
</evidence>
<evidence type="ECO:0000313" key="14">
    <source>
        <dbReference type="Proteomes" id="UP000294309"/>
    </source>
</evidence>
<comment type="pathway">
    <text evidence="2 11">Amino-acid biosynthesis; L-arginine biosynthesis; carbamoyl phosphate from bicarbonate: step 1/1.</text>
</comment>
<dbReference type="Pfam" id="PF00117">
    <property type="entry name" value="GATase"/>
    <property type="match status" value="1"/>
</dbReference>
<dbReference type="PROSITE" id="PS51273">
    <property type="entry name" value="GATASE_TYPE_1"/>
    <property type="match status" value="1"/>
</dbReference>
<feature type="binding site" evidence="11">
    <location>
        <position position="247"/>
    </location>
    <ligand>
        <name>L-glutamine</name>
        <dbReference type="ChEBI" id="CHEBI:58359"/>
    </ligand>
</feature>
<dbReference type="PANTHER" id="PTHR43418">
    <property type="entry name" value="MULTIFUNCTIONAL TRYPTOPHAN BIOSYNTHESIS PROTEIN-RELATED"/>
    <property type="match status" value="1"/>
</dbReference>
<dbReference type="Pfam" id="PF00988">
    <property type="entry name" value="CPSase_sm_chain"/>
    <property type="match status" value="1"/>
</dbReference>
<feature type="binding site" evidence="11">
    <location>
        <position position="291"/>
    </location>
    <ligand>
        <name>L-glutamine</name>
        <dbReference type="ChEBI" id="CHEBI:58359"/>
    </ligand>
</feature>
<dbReference type="PRINTS" id="PR00097">
    <property type="entry name" value="ANTSNTHASEII"/>
</dbReference>
<evidence type="ECO:0000256" key="8">
    <source>
        <dbReference type="ARBA" id="ARBA00022975"/>
    </source>
</evidence>
<protein>
    <recommendedName>
        <fullName evidence="11">Carbamoyl phosphate synthase small chain</fullName>
        <ecNumber evidence="11">6.3.5.5</ecNumber>
    </recommendedName>
    <alternativeName>
        <fullName evidence="11">Carbamoyl phosphate synthetase glutamine chain</fullName>
    </alternativeName>
</protein>
<dbReference type="AlphaFoldDB" id="A0A4P7AJE4"/>
<feature type="active site" evidence="11">
    <location>
        <position position="333"/>
    </location>
</feature>
<evidence type="ECO:0000313" key="13">
    <source>
        <dbReference type="EMBL" id="QBQ07786.1"/>
    </source>
</evidence>
<dbReference type="HAMAP" id="MF_01209">
    <property type="entry name" value="CPSase_S_chain"/>
    <property type="match status" value="1"/>
</dbReference>
<dbReference type="GO" id="GO:0006207">
    <property type="term" value="P:'de novo' pyrimidine nucleobase biosynthetic process"/>
    <property type="evidence" value="ECO:0007669"/>
    <property type="project" value="InterPro"/>
</dbReference>
<dbReference type="Gene3D" id="3.40.50.880">
    <property type="match status" value="1"/>
</dbReference>
<feature type="binding site" evidence="11">
    <location>
        <position position="219"/>
    </location>
    <ligand>
        <name>L-glutamine</name>
        <dbReference type="ChEBI" id="CHEBI:58359"/>
    </ligand>
</feature>
<accession>A0A4P7AJE4</accession>
<dbReference type="KEGG" id="sgq:SGLAD_v1c05870"/>
<evidence type="ECO:0000256" key="2">
    <source>
        <dbReference type="ARBA" id="ARBA00005077"/>
    </source>
</evidence>
<dbReference type="GO" id="GO:0044205">
    <property type="term" value="P:'de novo' UMP biosynthetic process"/>
    <property type="evidence" value="ECO:0007669"/>
    <property type="project" value="UniProtKB-UniRule"/>
</dbReference>
<dbReference type="GO" id="GO:0005524">
    <property type="term" value="F:ATP binding"/>
    <property type="evidence" value="ECO:0007669"/>
    <property type="project" value="UniProtKB-UniRule"/>
</dbReference>
<evidence type="ECO:0000256" key="10">
    <source>
        <dbReference type="ARBA" id="ARBA00049285"/>
    </source>
</evidence>
<feature type="binding site" evidence="11">
    <location>
        <position position="288"/>
    </location>
    <ligand>
        <name>L-glutamine</name>
        <dbReference type="ChEBI" id="CHEBI:58359"/>
    </ligand>
</feature>
<keyword evidence="4 11" id="KW-0436">Ligase</keyword>
<dbReference type="PRINTS" id="PR00096">
    <property type="entry name" value="GATASE"/>
</dbReference>
<feature type="binding site" evidence="11">
    <location>
        <position position="45"/>
    </location>
    <ligand>
        <name>L-glutamine</name>
        <dbReference type="ChEBI" id="CHEBI:58359"/>
    </ligand>
</feature>
<dbReference type="InterPro" id="IPR050472">
    <property type="entry name" value="Anth_synth/Amidotransfase"/>
</dbReference>
<dbReference type="InterPro" id="IPR017926">
    <property type="entry name" value="GATASE"/>
</dbReference>
<keyword evidence="7 11" id="KW-0315">Glutamine amidotransferase</keyword>
<dbReference type="InterPro" id="IPR036480">
    <property type="entry name" value="CarbP_synth_ssu_N_sf"/>
</dbReference>
<feature type="active site" evidence="11">
    <location>
        <position position="331"/>
    </location>
</feature>
<name>A0A4P7AJE4_9MOLU</name>
<dbReference type="SUPFAM" id="SSF52021">
    <property type="entry name" value="Carbamoyl phosphate synthetase, small subunit N-terminal domain"/>
    <property type="match status" value="1"/>
</dbReference>
<dbReference type="RefSeq" id="WP_134297573.1">
    <property type="nucleotide sequence ID" value="NZ_CP038013.1"/>
</dbReference>
<dbReference type="UniPathway" id="UPA00068">
    <property type="reaction ID" value="UER00171"/>
</dbReference>
<dbReference type="GO" id="GO:0004088">
    <property type="term" value="F:carbamoyl-phosphate synthase (glutamine-hydrolyzing) activity"/>
    <property type="evidence" value="ECO:0007669"/>
    <property type="project" value="UniProtKB-UniRule"/>
</dbReference>
<dbReference type="InterPro" id="IPR002474">
    <property type="entry name" value="CarbamoylP_synth_ssu_N"/>
</dbReference>
<reference evidence="13 14" key="1">
    <citation type="submission" date="2019-03" db="EMBL/GenBank/DDBJ databases">
        <title>Complete genome sequence of Spiroplasma gladiatoris TG-1 (DSM 22552).</title>
        <authorList>
            <person name="Lin Y.-C."/>
            <person name="Chou L."/>
            <person name="Kuo C.-H."/>
        </authorList>
    </citation>
    <scope>NUCLEOTIDE SEQUENCE [LARGE SCALE GENOMIC DNA]</scope>
    <source>
        <strain evidence="13 14">TG-1</strain>
    </source>
</reference>
<sequence length="358" mass="40326">MKRWLVLSDNTILEGKQLGANNDVIAELVFSTAMTGYQESITDQSFNNQIITFTYPLIGNYGVNLEDNESLTPKCNGVVVKEFAKQGSNFRNNLSLDEFLKLKNITGICDIDTRMLTKKIRQHGVMEAAIVCNKKDLQIYIQKIKDYNIPSNSVEQVSTKNKYYIYGGKWNILLIDYGLKISITKELLKRNCNIIVAPYNISSKEILEMNVDGVLLSNGPGDPEVLTEQIQVIKEIMGKVPIFGICLGHQLLALANDFKTKKMKFGHRGINHPVKDLINNKSCITSQNHGYVVDENTVDLKKAIITHRSLNDNDIEGLKYQSLNAFSVQFHPDSCPGTSDSFYLFDNFIKIVKKGTQD</sequence>
<evidence type="ECO:0000256" key="1">
    <source>
        <dbReference type="ARBA" id="ARBA00004812"/>
    </source>
</evidence>